<reference evidence="4" key="1">
    <citation type="submission" date="2020-10" db="EMBL/GenBank/DDBJ databases">
        <authorList>
            <person name="Gilroy R."/>
        </authorList>
    </citation>
    <scope>NUCLEOTIDE SEQUENCE</scope>
    <source>
        <strain evidence="4">F1-3629</strain>
    </source>
</reference>
<dbReference type="PANTHER" id="PTHR20857">
    <property type="entry name" value="THIAMINE-PHOSPHATE PYROPHOSPHORYLASE"/>
    <property type="match status" value="1"/>
</dbReference>
<dbReference type="InterPro" id="IPR013785">
    <property type="entry name" value="Aldolase_TIM"/>
</dbReference>
<feature type="non-terminal residue" evidence="4">
    <location>
        <position position="113"/>
    </location>
</feature>
<comment type="pathway">
    <text evidence="1">Cofactor biosynthesis; thiamine diphosphate biosynthesis.</text>
</comment>
<dbReference type="Pfam" id="PF02581">
    <property type="entry name" value="TMP-TENI"/>
    <property type="match status" value="1"/>
</dbReference>
<dbReference type="GO" id="GO:0005737">
    <property type="term" value="C:cytoplasm"/>
    <property type="evidence" value="ECO:0007669"/>
    <property type="project" value="TreeGrafter"/>
</dbReference>
<dbReference type="Proteomes" id="UP000771749">
    <property type="component" value="Unassembled WGS sequence"/>
</dbReference>
<proteinExistence type="predicted"/>
<dbReference type="PANTHER" id="PTHR20857:SF15">
    <property type="entry name" value="THIAMINE-PHOSPHATE SYNTHASE"/>
    <property type="match status" value="1"/>
</dbReference>
<organism evidence="4 5">
    <name type="scientific">Candidatus Cryptobacteroides gallistercoris</name>
    <dbReference type="NCBI Taxonomy" id="2840765"/>
    <lineage>
        <taxon>Bacteria</taxon>
        <taxon>Pseudomonadati</taxon>
        <taxon>Bacteroidota</taxon>
        <taxon>Bacteroidia</taxon>
        <taxon>Bacteroidales</taxon>
        <taxon>Candidatus Cryptobacteroides</taxon>
    </lineage>
</organism>
<evidence type="ECO:0000256" key="2">
    <source>
        <dbReference type="ARBA" id="ARBA00022977"/>
    </source>
</evidence>
<protein>
    <submittedName>
        <fullName evidence="4">Thiamine phosphate synthase</fullName>
    </submittedName>
</protein>
<reference evidence="4" key="2">
    <citation type="journal article" date="2021" name="PeerJ">
        <title>Extensive microbial diversity within the chicken gut microbiome revealed by metagenomics and culture.</title>
        <authorList>
            <person name="Gilroy R."/>
            <person name="Ravi A."/>
            <person name="Getino M."/>
            <person name="Pursley I."/>
            <person name="Horton D.L."/>
            <person name="Alikhan N.F."/>
            <person name="Baker D."/>
            <person name="Gharbi K."/>
            <person name="Hall N."/>
            <person name="Watson M."/>
            <person name="Adriaenssens E.M."/>
            <person name="Foster-Nyarko E."/>
            <person name="Jarju S."/>
            <person name="Secka A."/>
            <person name="Antonio M."/>
            <person name="Oren A."/>
            <person name="Chaudhuri R.R."/>
            <person name="La Ragione R."/>
            <person name="Hildebrand F."/>
            <person name="Pallen M.J."/>
        </authorList>
    </citation>
    <scope>NUCLEOTIDE SEQUENCE</scope>
    <source>
        <strain evidence="4">F1-3629</strain>
    </source>
</reference>
<evidence type="ECO:0000313" key="5">
    <source>
        <dbReference type="Proteomes" id="UP000771749"/>
    </source>
</evidence>
<feature type="domain" description="Thiamine phosphate synthase/TenI" evidence="3">
    <location>
        <begin position="9"/>
        <end position="112"/>
    </location>
</feature>
<accession>A0A940IFR3</accession>
<dbReference type="InterPro" id="IPR036206">
    <property type="entry name" value="ThiamineP_synth_sf"/>
</dbReference>
<dbReference type="Gene3D" id="3.20.20.70">
    <property type="entry name" value="Aldolase class I"/>
    <property type="match status" value="1"/>
</dbReference>
<dbReference type="EMBL" id="JADIMJ010000059">
    <property type="protein sequence ID" value="MBO8453831.1"/>
    <property type="molecule type" value="Genomic_DNA"/>
</dbReference>
<evidence type="ECO:0000313" key="4">
    <source>
        <dbReference type="EMBL" id="MBO8453831.1"/>
    </source>
</evidence>
<dbReference type="AlphaFoldDB" id="A0A940IFR3"/>
<keyword evidence="2" id="KW-0784">Thiamine biosynthesis</keyword>
<dbReference type="SUPFAM" id="SSF51391">
    <property type="entry name" value="Thiamin phosphate synthase"/>
    <property type="match status" value="1"/>
</dbReference>
<dbReference type="GO" id="GO:0009228">
    <property type="term" value="P:thiamine biosynthetic process"/>
    <property type="evidence" value="ECO:0007669"/>
    <property type="project" value="UniProtKB-KW"/>
</dbReference>
<dbReference type="CDD" id="cd00564">
    <property type="entry name" value="TMP_TenI"/>
    <property type="match status" value="1"/>
</dbReference>
<evidence type="ECO:0000256" key="1">
    <source>
        <dbReference type="ARBA" id="ARBA00004948"/>
    </source>
</evidence>
<name>A0A940IFR3_9BACT</name>
<gene>
    <name evidence="4" type="ORF">IAC07_03790</name>
</gene>
<comment type="caution">
    <text evidence="4">The sequence shown here is derived from an EMBL/GenBank/DDBJ whole genome shotgun (WGS) entry which is preliminary data.</text>
</comment>
<sequence>MKNACRLQFITHFTEKYSYFDAAMLALEGGCRWIQLRMKDATEEEVERTAGLILPECRRRGAVFIIDDHVEAAMKAGADGVHLGKNDMPVDKAREMAGNGFIIGGTANTFEDI</sequence>
<dbReference type="GO" id="GO:0004789">
    <property type="term" value="F:thiamine-phosphate diphosphorylase activity"/>
    <property type="evidence" value="ECO:0007669"/>
    <property type="project" value="TreeGrafter"/>
</dbReference>
<dbReference type="InterPro" id="IPR022998">
    <property type="entry name" value="ThiamineP_synth_TenI"/>
</dbReference>
<evidence type="ECO:0000259" key="3">
    <source>
        <dbReference type="Pfam" id="PF02581"/>
    </source>
</evidence>